<keyword evidence="4" id="KW-1185">Reference proteome</keyword>
<dbReference type="OrthoDB" id="418791at2759"/>
<evidence type="ECO:0000259" key="2">
    <source>
        <dbReference type="Pfam" id="PF22615"/>
    </source>
</evidence>
<dbReference type="InterPro" id="IPR054692">
    <property type="entry name" value="LeuA-like_post-cat"/>
</dbReference>
<protein>
    <recommendedName>
        <fullName evidence="1">2-isopropylmalate synthase</fullName>
        <ecNumber evidence="1">2.3.3.13</ecNumber>
    </recommendedName>
</protein>
<dbReference type="PANTHER" id="PTHR46911:SF1">
    <property type="entry name" value="2-ISOPROPYLMALATE SYNTHASE"/>
    <property type="match status" value="1"/>
</dbReference>
<organism evidence="4">
    <name type="scientific">Melampsora larici-populina (strain 98AG31 / pathotype 3-4-7)</name>
    <name type="common">Poplar leaf rust fungus</name>
    <dbReference type="NCBI Taxonomy" id="747676"/>
    <lineage>
        <taxon>Eukaryota</taxon>
        <taxon>Fungi</taxon>
        <taxon>Dikarya</taxon>
        <taxon>Basidiomycota</taxon>
        <taxon>Pucciniomycotina</taxon>
        <taxon>Pucciniomycetes</taxon>
        <taxon>Pucciniales</taxon>
        <taxon>Melampsoraceae</taxon>
        <taxon>Melampsora</taxon>
    </lineage>
</organism>
<dbReference type="PANTHER" id="PTHR46911">
    <property type="match status" value="1"/>
</dbReference>
<dbReference type="GeneID" id="18933824"/>
<gene>
    <name evidence="3" type="ORF">MELLADRAFT_85379</name>
</gene>
<feature type="domain" description="2-isopropylmalate synthase-like post-catalytic" evidence="2">
    <location>
        <begin position="20"/>
        <end position="75"/>
    </location>
</feature>
<name>F4RIH4_MELLP</name>
<evidence type="ECO:0000256" key="1">
    <source>
        <dbReference type="ARBA" id="ARBA00012973"/>
    </source>
</evidence>
<sequence length="81" mass="9242">MFFCFHRDHQKNINHHQFESHQDAIKEGFTLQNSSSGEPSVWNMPYLPIDPHDIGCDYEAVIRVNSQSGKGGVAWCSLSYT</sequence>
<proteinExistence type="predicted"/>
<dbReference type="HOGENOM" id="CLU_2574353_0_0_1"/>
<dbReference type="Pfam" id="PF22615">
    <property type="entry name" value="IPMS_D2"/>
    <property type="match status" value="1"/>
</dbReference>
<dbReference type="AlphaFoldDB" id="F4RIH4"/>
<accession>F4RIH4</accession>
<dbReference type="STRING" id="747676.F4RIH4"/>
<dbReference type="eggNOG" id="KOG2367">
    <property type="taxonomic scope" value="Eukaryota"/>
</dbReference>
<reference evidence="4" key="1">
    <citation type="journal article" date="2011" name="Proc. Natl. Acad. Sci. U.S.A.">
        <title>Obligate biotrophy features unraveled by the genomic analysis of rust fungi.</title>
        <authorList>
            <person name="Duplessis S."/>
            <person name="Cuomo C.A."/>
            <person name="Lin Y.-C."/>
            <person name="Aerts A."/>
            <person name="Tisserant E."/>
            <person name="Veneault-Fourrey C."/>
            <person name="Joly D.L."/>
            <person name="Hacquard S."/>
            <person name="Amselem J."/>
            <person name="Cantarel B.L."/>
            <person name="Chiu R."/>
            <person name="Coutinho P.M."/>
            <person name="Feau N."/>
            <person name="Field M."/>
            <person name="Frey P."/>
            <person name="Gelhaye E."/>
            <person name="Goldberg J."/>
            <person name="Grabherr M.G."/>
            <person name="Kodira C.D."/>
            <person name="Kohler A."/>
            <person name="Kuees U."/>
            <person name="Lindquist E.A."/>
            <person name="Lucas S.M."/>
            <person name="Mago R."/>
            <person name="Mauceli E."/>
            <person name="Morin E."/>
            <person name="Murat C."/>
            <person name="Pangilinan J.L."/>
            <person name="Park R."/>
            <person name="Pearson M."/>
            <person name="Quesneville H."/>
            <person name="Rouhier N."/>
            <person name="Sakthikumar S."/>
            <person name="Salamov A.A."/>
            <person name="Schmutz J."/>
            <person name="Selles B."/>
            <person name="Shapiro H."/>
            <person name="Tanguay P."/>
            <person name="Tuskan G.A."/>
            <person name="Henrissat B."/>
            <person name="Van de Peer Y."/>
            <person name="Rouze P."/>
            <person name="Ellis J.G."/>
            <person name="Dodds P.N."/>
            <person name="Schein J.E."/>
            <person name="Zhong S."/>
            <person name="Hamelin R.C."/>
            <person name="Grigoriev I.V."/>
            <person name="Szabo L.J."/>
            <person name="Martin F."/>
        </authorList>
    </citation>
    <scope>NUCLEOTIDE SEQUENCE [LARGE SCALE GENOMIC DNA]</scope>
    <source>
        <strain evidence="4">98AG31 / pathotype 3-4-7</strain>
    </source>
</reference>
<dbReference type="VEuPathDB" id="FungiDB:MELLADRAFT_85379"/>
<dbReference type="GO" id="GO:0005739">
    <property type="term" value="C:mitochondrion"/>
    <property type="evidence" value="ECO:0007669"/>
    <property type="project" value="TreeGrafter"/>
</dbReference>
<dbReference type="GO" id="GO:0009098">
    <property type="term" value="P:L-leucine biosynthetic process"/>
    <property type="evidence" value="ECO:0007669"/>
    <property type="project" value="TreeGrafter"/>
</dbReference>
<dbReference type="RefSeq" id="XP_007409166.1">
    <property type="nucleotide sequence ID" value="XM_007409104.1"/>
</dbReference>
<evidence type="ECO:0000313" key="4">
    <source>
        <dbReference type="Proteomes" id="UP000001072"/>
    </source>
</evidence>
<dbReference type="Proteomes" id="UP000001072">
    <property type="component" value="Unassembled WGS sequence"/>
</dbReference>
<dbReference type="GO" id="GO:0003852">
    <property type="term" value="F:2-isopropylmalate synthase activity"/>
    <property type="evidence" value="ECO:0007669"/>
    <property type="project" value="UniProtKB-EC"/>
</dbReference>
<dbReference type="EMBL" id="GL883103">
    <property type="protein sequence ID" value="EGG07834.1"/>
    <property type="molecule type" value="Genomic_DNA"/>
</dbReference>
<dbReference type="EC" id="2.3.3.13" evidence="1"/>
<dbReference type="KEGG" id="mlr:MELLADRAFT_85379"/>
<evidence type="ECO:0000313" key="3">
    <source>
        <dbReference type="EMBL" id="EGG07834.1"/>
    </source>
</evidence>
<dbReference type="Gene3D" id="1.10.287.1400">
    <property type="match status" value="1"/>
</dbReference>
<dbReference type="InParanoid" id="F4RIH4"/>